<dbReference type="EMBL" id="AUSU01008444">
    <property type="protein sequence ID" value="EPS59329.1"/>
    <property type="molecule type" value="Genomic_DNA"/>
</dbReference>
<dbReference type="PANTHER" id="PTHR13798:SF11">
    <property type="entry name" value="RNA-BINDING PROTEIN 7-RELATED"/>
    <property type="match status" value="1"/>
</dbReference>
<feature type="non-terminal residue" evidence="6">
    <location>
        <position position="95"/>
    </location>
</feature>
<dbReference type="InterPro" id="IPR052285">
    <property type="entry name" value="NEXT_complex_subunit"/>
</dbReference>
<dbReference type="SUPFAM" id="SSF54928">
    <property type="entry name" value="RNA-binding domain, RBD"/>
    <property type="match status" value="1"/>
</dbReference>
<dbReference type="InterPro" id="IPR000504">
    <property type="entry name" value="RRM_dom"/>
</dbReference>
<evidence type="ECO:0000256" key="2">
    <source>
        <dbReference type="ARBA" id="ARBA00022884"/>
    </source>
</evidence>
<dbReference type="PROSITE" id="PS50102">
    <property type="entry name" value="RRM"/>
    <property type="match status" value="1"/>
</dbReference>
<dbReference type="InterPro" id="IPR012677">
    <property type="entry name" value="Nucleotide-bd_a/b_plait_sf"/>
</dbReference>
<dbReference type="GO" id="GO:0005654">
    <property type="term" value="C:nucleoplasm"/>
    <property type="evidence" value="ECO:0007669"/>
    <property type="project" value="UniProtKB-SubCell"/>
</dbReference>
<keyword evidence="2 4" id="KW-0694">RNA-binding</keyword>
<dbReference type="InterPro" id="IPR035979">
    <property type="entry name" value="RBD_domain_sf"/>
</dbReference>
<dbReference type="Proteomes" id="UP000015453">
    <property type="component" value="Unassembled WGS sequence"/>
</dbReference>
<evidence type="ECO:0000256" key="1">
    <source>
        <dbReference type="ARBA" id="ARBA00004642"/>
    </source>
</evidence>
<evidence type="ECO:0000259" key="5">
    <source>
        <dbReference type="PROSITE" id="PS50102"/>
    </source>
</evidence>
<keyword evidence="3" id="KW-0539">Nucleus</keyword>
<dbReference type="OrthoDB" id="10259687at2759"/>
<evidence type="ECO:0000256" key="3">
    <source>
        <dbReference type="ARBA" id="ARBA00023242"/>
    </source>
</evidence>
<evidence type="ECO:0000313" key="6">
    <source>
        <dbReference type="EMBL" id="EPS59329.1"/>
    </source>
</evidence>
<dbReference type="GO" id="GO:0003723">
    <property type="term" value="F:RNA binding"/>
    <property type="evidence" value="ECO:0007669"/>
    <property type="project" value="UniProtKB-UniRule"/>
</dbReference>
<dbReference type="PANTHER" id="PTHR13798">
    <property type="entry name" value="RNA BINDING MOTIF RBM PROTEIN -RELATED"/>
    <property type="match status" value="1"/>
</dbReference>
<feature type="domain" description="RRM" evidence="5">
    <location>
        <begin position="20"/>
        <end position="95"/>
    </location>
</feature>
<dbReference type="AlphaFoldDB" id="S8BY92"/>
<comment type="subcellular location">
    <subcellularLocation>
        <location evidence="1">Nucleus</location>
        <location evidence="1">Nucleoplasm</location>
    </subcellularLocation>
</comment>
<sequence length="95" mass="10876">MYYFDELERGVAMADESSGCTVYIGNLDEKVTERILYDILMEAGPIVDLYIPKDKDSKQPKGYAFAQYESEEIAEYAVKLFSGFVTLHQKKVKFS</sequence>
<comment type="caution">
    <text evidence="6">The sequence shown here is derived from an EMBL/GenBank/DDBJ whole genome shotgun (WGS) entry which is preliminary data.</text>
</comment>
<name>S8BY92_9LAMI</name>
<evidence type="ECO:0000313" key="7">
    <source>
        <dbReference type="Proteomes" id="UP000015453"/>
    </source>
</evidence>
<accession>S8BY92</accession>
<organism evidence="6 7">
    <name type="scientific">Genlisea aurea</name>
    <dbReference type="NCBI Taxonomy" id="192259"/>
    <lineage>
        <taxon>Eukaryota</taxon>
        <taxon>Viridiplantae</taxon>
        <taxon>Streptophyta</taxon>
        <taxon>Embryophyta</taxon>
        <taxon>Tracheophyta</taxon>
        <taxon>Spermatophyta</taxon>
        <taxon>Magnoliopsida</taxon>
        <taxon>eudicotyledons</taxon>
        <taxon>Gunneridae</taxon>
        <taxon>Pentapetalae</taxon>
        <taxon>asterids</taxon>
        <taxon>lamiids</taxon>
        <taxon>Lamiales</taxon>
        <taxon>Lentibulariaceae</taxon>
        <taxon>Genlisea</taxon>
    </lineage>
</organism>
<gene>
    <name evidence="6" type="ORF">M569_15479</name>
</gene>
<dbReference type="SMART" id="SM00360">
    <property type="entry name" value="RRM"/>
    <property type="match status" value="1"/>
</dbReference>
<reference evidence="6 7" key="1">
    <citation type="journal article" date="2013" name="BMC Genomics">
        <title>The miniature genome of a carnivorous plant Genlisea aurea contains a low number of genes and short non-coding sequences.</title>
        <authorList>
            <person name="Leushkin E.V."/>
            <person name="Sutormin R.A."/>
            <person name="Nabieva E.R."/>
            <person name="Penin A.A."/>
            <person name="Kondrashov A.S."/>
            <person name="Logacheva M.D."/>
        </authorList>
    </citation>
    <scope>NUCLEOTIDE SEQUENCE [LARGE SCALE GENOMIC DNA]</scope>
</reference>
<dbReference type="Gene3D" id="3.30.70.330">
    <property type="match status" value="1"/>
</dbReference>
<dbReference type="Pfam" id="PF00076">
    <property type="entry name" value="RRM_1"/>
    <property type="match status" value="1"/>
</dbReference>
<evidence type="ECO:0000256" key="4">
    <source>
        <dbReference type="PROSITE-ProRule" id="PRU00176"/>
    </source>
</evidence>
<protein>
    <recommendedName>
        <fullName evidence="5">RRM domain-containing protein</fullName>
    </recommendedName>
</protein>
<keyword evidence="7" id="KW-1185">Reference proteome</keyword>
<proteinExistence type="predicted"/>